<proteinExistence type="predicted"/>
<evidence type="ECO:0000256" key="3">
    <source>
        <dbReference type="SAM" id="SignalP"/>
    </source>
</evidence>
<keyword evidence="2" id="KW-1133">Transmembrane helix</keyword>
<feature type="region of interest" description="Disordered" evidence="1">
    <location>
        <begin position="226"/>
        <end position="248"/>
    </location>
</feature>
<keyword evidence="2" id="KW-0812">Transmembrane</keyword>
<sequence length="486" mass="54374">MLLLKFLNLLIILPCFEQQLLFVVRQSHDRFTVHNKTCDFFGGASVGEQCLCKEGMTTMSSRMGGGPAKCYGMVQTGCTLDFSRNLVDDSDLTTTLTRCSSCNKLFGVHLWNAKVNQDGSYTGEWIDISLRANERISYRKPRLDLSNLFGNRWNGQLIKLTFNGNSCGYIKKNGNTQYPFESQFVDFLFATQPTTIATSHKPTTKAFSTITTQKLTTLTTKKSTSVTSQKSTTSTTTTSTKTTLLKSTTSKSTPTTKIITELKTTYQPESTSPRITKTSPPYVAASTTCKDSIPEWIIVFILLLVLIVIILSILVCWLSKGRTFNEVVNYILCDKDAPEPQRPPSTKLNKKRNSNFSLKKLNSFKSPTKEDEIYILPQPGSTEPQTLQENYYAVYAASNPNSTTDDEYCQPIHTPKAKDDRYAYPMKNKANTSIKYAVPEIENPDYAVLEKPSSAPKDDDYAILEKASPSETMYTALGAFQENYYG</sequence>
<name>A0A7M5UNU5_9CNID</name>
<evidence type="ECO:0000313" key="5">
    <source>
        <dbReference type="Proteomes" id="UP000594262"/>
    </source>
</evidence>
<dbReference type="Proteomes" id="UP000594262">
    <property type="component" value="Unplaced"/>
</dbReference>
<dbReference type="OrthoDB" id="430293at2759"/>
<dbReference type="RefSeq" id="XP_066925724.1">
    <property type="nucleotide sequence ID" value="XM_067069623.1"/>
</dbReference>
<feature type="chain" id="PRO_5029661284" description="Cnidarian restricted protein" evidence="3">
    <location>
        <begin position="19"/>
        <end position="486"/>
    </location>
</feature>
<dbReference type="GeneID" id="136813103"/>
<keyword evidence="3" id="KW-0732">Signal</keyword>
<feature type="signal peptide" evidence="3">
    <location>
        <begin position="1"/>
        <end position="18"/>
    </location>
</feature>
<keyword evidence="2" id="KW-0472">Membrane</keyword>
<evidence type="ECO:0000313" key="4">
    <source>
        <dbReference type="EnsemblMetazoa" id="CLYHEMP000178.3"/>
    </source>
</evidence>
<protein>
    <recommendedName>
        <fullName evidence="6">Cnidarian restricted protein</fullName>
    </recommendedName>
</protein>
<feature type="transmembrane region" description="Helical" evidence="2">
    <location>
        <begin position="296"/>
        <end position="318"/>
    </location>
</feature>
<evidence type="ECO:0008006" key="6">
    <source>
        <dbReference type="Google" id="ProtNLM"/>
    </source>
</evidence>
<dbReference type="AlphaFoldDB" id="A0A7M5UNU5"/>
<keyword evidence="5" id="KW-1185">Reference proteome</keyword>
<dbReference type="EnsemblMetazoa" id="CLYHEMT000178.3">
    <property type="protein sequence ID" value="CLYHEMP000178.3"/>
    <property type="gene ID" value="CLYHEMG000178"/>
</dbReference>
<evidence type="ECO:0000256" key="2">
    <source>
        <dbReference type="SAM" id="Phobius"/>
    </source>
</evidence>
<organism evidence="4 5">
    <name type="scientific">Clytia hemisphaerica</name>
    <dbReference type="NCBI Taxonomy" id="252671"/>
    <lineage>
        <taxon>Eukaryota</taxon>
        <taxon>Metazoa</taxon>
        <taxon>Cnidaria</taxon>
        <taxon>Hydrozoa</taxon>
        <taxon>Hydroidolina</taxon>
        <taxon>Leptothecata</taxon>
        <taxon>Obeliida</taxon>
        <taxon>Clytiidae</taxon>
        <taxon>Clytia</taxon>
    </lineage>
</organism>
<evidence type="ECO:0000256" key="1">
    <source>
        <dbReference type="SAM" id="MobiDB-lite"/>
    </source>
</evidence>
<reference evidence="4" key="1">
    <citation type="submission" date="2021-01" db="UniProtKB">
        <authorList>
            <consortium name="EnsemblMetazoa"/>
        </authorList>
    </citation>
    <scope>IDENTIFICATION</scope>
</reference>
<accession>A0A7M5UNU5</accession>